<proteinExistence type="predicted"/>
<reference evidence="1 2" key="1">
    <citation type="submission" date="2019-05" db="EMBL/GenBank/DDBJ databases">
        <title>Another draft genome of Portunus trituberculatus and its Hox gene families provides insights of decapod evolution.</title>
        <authorList>
            <person name="Jeong J.-H."/>
            <person name="Song I."/>
            <person name="Kim S."/>
            <person name="Choi T."/>
            <person name="Kim D."/>
            <person name="Ryu S."/>
            <person name="Kim W."/>
        </authorList>
    </citation>
    <scope>NUCLEOTIDE SEQUENCE [LARGE SCALE GENOMIC DNA]</scope>
    <source>
        <tissue evidence="1">Muscle</tissue>
    </source>
</reference>
<gene>
    <name evidence="1" type="ORF">E2C01_093271</name>
</gene>
<dbReference type="Proteomes" id="UP000324222">
    <property type="component" value="Unassembled WGS sequence"/>
</dbReference>
<protein>
    <submittedName>
        <fullName evidence="1">Uncharacterized protein</fullName>
    </submittedName>
</protein>
<organism evidence="1 2">
    <name type="scientific">Portunus trituberculatus</name>
    <name type="common">Swimming crab</name>
    <name type="synonym">Neptunus trituberculatus</name>
    <dbReference type="NCBI Taxonomy" id="210409"/>
    <lineage>
        <taxon>Eukaryota</taxon>
        <taxon>Metazoa</taxon>
        <taxon>Ecdysozoa</taxon>
        <taxon>Arthropoda</taxon>
        <taxon>Crustacea</taxon>
        <taxon>Multicrustacea</taxon>
        <taxon>Malacostraca</taxon>
        <taxon>Eumalacostraca</taxon>
        <taxon>Eucarida</taxon>
        <taxon>Decapoda</taxon>
        <taxon>Pleocyemata</taxon>
        <taxon>Brachyura</taxon>
        <taxon>Eubrachyura</taxon>
        <taxon>Portunoidea</taxon>
        <taxon>Portunidae</taxon>
        <taxon>Portuninae</taxon>
        <taxon>Portunus</taxon>
    </lineage>
</organism>
<comment type="caution">
    <text evidence="1">The sequence shown here is derived from an EMBL/GenBank/DDBJ whole genome shotgun (WGS) entry which is preliminary data.</text>
</comment>
<evidence type="ECO:0000313" key="1">
    <source>
        <dbReference type="EMBL" id="MPC97926.1"/>
    </source>
</evidence>
<dbReference type="EMBL" id="VSRR010112080">
    <property type="protein sequence ID" value="MPC97926.1"/>
    <property type="molecule type" value="Genomic_DNA"/>
</dbReference>
<name>A0A5B7JUC7_PORTR</name>
<keyword evidence="2" id="KW-1185">Reference proteome</keyword>
<evidence type="ECO:0000313" key="2">
    <source>
        <dbReference type="Proteomes" id="UP000324222"/>
    </source>
</evidence>
<sequence length="93" mass="10146">MTHARCWAAAARLSHSLQQGRVRRACPSPPAGLFHEGRDAEQRVDEFRVAFVRETCGGVLRSVDHLQDACRQGGHCMCIMGGIRGKTGDLEGV</sequence>
<accession>A0A5B7JUC7</accession>
<dbReference type="AlphaFoldDB" id="A0A5B7JUC7"/>